<dbReference type="HAMAP" id="MF_00839">
    <property type="entry name" value="HPF"/>
    <property type="match status" value="1"/>
</dbReference>
<keyword evidence="1 4" id="KW-0810">Translation regulation</keyword>
<evidence type="ECO:0000256" key="5">
    <source>
        <dbReference type="SAM" id="Coils"/>
    </source>
</evidence>
<protein>
    <recommendedName>
        <fullName evidence="3 4">Ribosome hibernation promoting factor</fullName>
        <shortName evidence="4">HPF</shortName>
    </recommendedName>
</protein>
<organism evidence="7 8">
    <name type="scientific">Corallococcus carmarthensis</name>
    <dbReference type="NCBI Taxonomy" id="2316728"/>
    <lineage>
        <taxon>Bacteria</taxon>
        <taxon>Pseudomonadati</taxon>
        <taxon>Myxococcota</taxon>
        <taxon>Myxococcia</taxon>
        <taxon>Myxococcales</taxon>
        <taxon>Cystobacterineae</taxon>
        <taxon>Myxococcaceae</taxon>
        <taxon>Corallococcus</taxon>
    </lineage>
</organism>
<dbReference type="InterPro" id="IPR034694">
    <property type="entry name" value="HPF_long/plastid"/>
</dbReference>
<evidence type="ECO:0000259" key="6">
    <source>
        <dbReference type="Pfam" id="PF16321"/>
    </source>
</evidence>
<gene>
    <name evidence="7" type="primary">raiA</name>
    <name evidence="4" type="synonym">hpf</name>
    <name evidence="7" type="ORF">D7X32_23980</name>
</gene>
<comment type="function">
    <text evidence="4">Required for dimerization of active 70S ribosomes into 100S ribosomes in stationary phase; 100S ribosomes are translationally inactive and sometimes present during exponential growth.</text>
</comment>
<dbReference type="EMBL" id="RAWE01000096">
    <property type="protein sequence ID" value="RKH00257.1"/>
    <property type="molecule type" value="Genomic_DNA"/>
</dbReference>
<evidence type="ECO:0000256" key="1">
    <source>
        <dbReference type="ARBA" id="ARBA00022845"/>
    </source>
</evidence>
<dbReference type="Gene3D" id="3.30.505.50">
    <property type="entry name" value="Sigma 54 modulation/S30EA ribosomal protein, C-terminal domain"/>
    <property type="match status" value="1"/>
</dbReference>
<comment type="similarity">
    <text evidence="4">Belongs to the HPF/YfiA ribosome-associated protein family. Long HPF subfamily.</text>
</comment>
<comment type="subcellular location">
    <subcellularLocation>
        <location evidence="4">Cytoplasm</location>
    </subcellularLocation>
</comment>
<sequence length="216" mass="24388">MQLNITFRQFGASDSLKEYAREKVDRVNRLLDRAGEAHVVLSLERHLHHADITIHSGAWILRGREKSDDMYASIDLAMDKIERQLRRYRDKLKSHHGKEKVHHRQDLVRVRHDVFEVHEEGAAEAAPPATQAAPAVSAQEQVAESGVARLVRTTHLAIQSLSVDDAVMQMNLMNNDFYVFQNQQSQALSIVYRRKEGGFGLIEPHLPDAPVAATGT</sequence>
<dbReference type="GO" id="GO:0022627">
    <property type="term" value="C:cytosolic small ribosomal subunit"/>
    <property type="evidence" value="ECO:0007669"/>
    <property type="project" value="TreeGrafter"/>
</dbReference>
<dbReference type="GO" id="GO:0045900">
    <property type="term" value="P:negative regulation of translational elongation"/>
    <property type="evidence" value="ECO:0007669"/>
    <property type="project" value="TreeGrafter"/>
</dbReference>
<reference evidence="8" key="1">
    <citation type="submission" date="2018-09" db="EMBL/GenBank/DDBJ databases">
        <authorList>
            <person name="Livingstone P.G."/>
            <person name="Whitworth D.E."/>
        </authorList>
    </citation>
    <scope>NUCLEOTIDE SEQUENCE [LARGE SCALE GENOMIC DNA]</scope>
    <source>
        <strain evidence="8">CA043D</strain>
    </source>
</reference>
<dbReference type="Pfam" id="PF02482">
    <property type="entry name" value="Ribosomal_S30AE"/>
    <property type="match status" value="1"/>
</dbReference>
<evidence type="ECO:0000256" key="4">
    <source>
        <dbReference type="HAMAP-Rule" id="MF_00839"/>
    </source>
</evidence>
<dbReference type="Pfam" id="PF16321">
    <property type="entry name" value="Ribosom_S30AE_C"/>
    <property type="match status" value="1"/>
</dbReference>
<dbReference type="Gene3D" id="3.30.160.100">
    <property type="entry name" value="Ribosome hibernation promotion factor-like"/>
    <property type="match status" value="1"/>
</dbReference>
<dbReference type="InterPro" id="IPR032528">
    <property type="entry name" value="Ribosom_S30AE_C"/>
</dbReference>
<dbReference type="Proteomes" id="UP000268313">
    <property type="component" value="Unassembled WGS sequence"/>
</dbReference>
<keyword evidence="5" id="KW-0175">Coiled coil</keyword>
<dbReference type="OrthoDB" id="9794975at2"/>
<evidence type="ECO:0000313" key="7">
    <source>
        <dbReference type="EMBL" id="RKH00257.1"/>
    </source>
</evidence>
<dbReference type="CDD" id="cd00552">
    <property type="entry name" value="RaiA"/>
    <property type="match status" value="1"/>
</dbReference>
<keyword evidence="8" id="KW-1185">Reference proteome</keyword>
<feature type="domain" description="Sigma 54 modulation/S30EA ribosomal protein C-terminal" evidence="6">
    <location>
        <begin position="149"/>
        <end position="201"/>
    </location>
</feature>
<dbReference type="NCBIfam" id="TIGR00741">
    <property type="entry name" value="yfiA"/>
    <property type="match status" value="1"/>
</dbReference>
<comment type="caution">
    <text evidence="7">The sequence shown here is derived from an EMBL/GenBank/DDBJ whole genome shotgun (WGS) entry which is preliminary data.</text>
</comment>
<evidence type="ECO:0000256" key="3">
    <source>
        <dbReference type="ARBA" id="ARBA00041148"/>
    </source>
</evidence>
<name>A0A3A8JZ66_9BACT</name>
<dbReference type="SUPFAM" id="SSF69754">
    <property type="entry name" value="Ribosome binding protein Y (YfiA homologue)"/>
    <property type="match status" value="1"/>
</dbReference>
<evidence type="ECO:0000313" key="8">
    <source>
        <dbReference type="Proteomes" id="UP000268313"/>
    </source>
</evidence>
<dbReference type="RefSeq" id="WP_120604897.1">
    <property type="nucleotide sequence ID" value="NZ_JABFJX010000060.1"/>
</dbReference>
<proteinExistence type="inferred from homology"/>
<dbReference type="InterPro" id="IPR038416">
    <property type="entry name" value="Ribosom_S30AE_C_sf"/>
</dbReference>
<accession>A0A3A8JZ66</accession>
<dbReference type="PANTHER" id="PTHR33231:SF1">
    <property type="entry name" value="30S RIBOSOMAL PROTEIN"/>
    <property type="match status" value="1"/>
</dbReference>
<dbReference type="InterPro" id="IPR036567">
    <property type="entry name" value="RHF-like"/>
</dbReference>
<dbReference type="GO" id="GO:0043024">
    <property type="term" value="F:ribosomal small subunit binding"/>
    <property type="evidence" value="ECO:0007669"/>
    <property type="project" value="TreeGrafter"/>
</dbReference>
<feature type="coiled-coil region" evidence="5">
    <location>
        <begin position="71"/>
        <end position="98"/>
    </location>
</feature>
<dbReference type="InterPro" id="IPR050574">
    <property type="entry name" value="HPF/YfiA_ribosome-assoc"/>
</dbReference>
<dbReference type="PANTHER" id="PTHR33231">
    <property type="entry name" value="30S RIBOSOMAL PROTEIN"/>
    <property type="match status" value="1"/>
</dbReference>
<comment type="subunit">
    <text evidence="4">Interacts with 100S ribosomes.</text>
</comment>
<comment type="subunit">
    <text evidence="2">Associates exclusively with 100S ribosomes, which are dimers of 70S ribosomes.</text>
</comment>
<dbReference type="InterPro" id="IPR003489">
    <property type="entry name" value="RHF/RaiA"/>
</dbReference>
<evidence type="ECO:0000256" key="2">
    <source>
        <dbReference type="ARBA" id="ARBA00038695"/>
    </source>
</evidence>
<dbReference type="AlphaFoldDB" id="A0A3A8JZ66"/>
<keyword evidence="4" id="KW-0963">Cytoplasm</keyword>